<evidence type="ECO:0000256" key="5">
    <source>
        <dbReference type="ARBA" id="ARBA00022517"/>
    </source>
</evidence>
<evidence type="ECO:0000313" key="11">
    <source>
        <dbReference type="EMBL" id="KAK4391003.1"/>
    </source>
</evidence>
<evidence type="ECO:0000256" key="2">
    <source>
        <dbReference type="ARBA" id="ARBA00004496"/>
    </source>
</evidence>
<evidence type="ECO:0000256" key="7">
    <source>
        <dbReference type="ARBA" id="ARBA00049708"/>
    </source>
</evidence>
<evidence type="ECO:0000256" key="1">
    <source>
        <dbReference type="ARBA" id="ARBA00004123"/>
    </source>
</evidence>
<dbReference type="AlphaFoldDB" id="A0AAE1WCT5"/>
<feature type="domain" description="Pectinesterase inhibitor" evidence="10">
    <location>
        <begin position="26"/>
        <end position="188"/>
    </location>
</feature>
<evidence type="ECO:0000256" key="6">
    <source>
        <dbReference type="ARBA" id="ARBA00023242"/>
    </source>
</evidence>
<dbReference type="GO" id="GO:0042256">
    <property type="term" value="P:cytosolic ribosome assembly"/>
    <property type="evidence" value="ECO:0007669"/>
    <property type="project" value="InterPro"/>
</dbReference>
<dbReference type="Gene3D" id="1.20.140.40">
    <property type="entry name" value="Invertase/pectin methylesterase inhibitor family protein"/>
    <property type="match status" value="1"/>
</dbReference>
<comment type="subcellular location">
    <subcellularLocation>
        <location evidence="2">Cytoplasm</location>
    </subcellularLocation>
    <subcellularLocation>
        <location evidence="1">Nucleus</location>
    </subcellularLocation>
</comment>
<dbReference type="InterPro" id="IPR018023">
    <property type="entry name" value="Ribosome_mat_SBDS_CS"/>
</dbReference>
<dbReference type="InterPro" id="IPR034086">
    <property type="entry name" value="PMEI_plant"/>
</dbReference>
<dbReference type="SUPFAM" id="SSF89895">
    <property type="entry name" value="FYSH domain"/>
    <property type="match status" value="1"/>
</dbReference>
<feature type="signal peptide" evidence="8">
    <location>
        <begin position="1"/>
        <end position="24"/>
    </location>
</feature>
<dbReference type="InterPro" id="IPR003604">
    <property type="entry name" value="Matrin/U1-like-C_Znf_C2H2"/>
</dbReference>
<dbReference type="SUPFAM" id="SSF109728">
    <property type="entry name" value="Hypothetical protein AF0491, middle domain"/>
    <property type="match status" value="1"/>
</dbReference>
<evidence type="ECO:0000259" key="9">
    <source>
        <dbReference type="SMART" id="SM00451"/>
    </source>
</evidence>
<evidence type="ECO:0000256" key="8">
    <source>
        <dbReference type="SAM" id="SignalP"/>
    </source>
</evidence>
<comment type="similarity">
    <text evidence="3">Belongs to the SDO1/SBDS family.</text>
</comment>
<name>A0AAE1WCT5_9LAMI</name>
<dbReference type="InterPro" id="IPR002140">
    <property type="entry name" value="Sdo1/SBDS"/>
</dbReference>
<gene>
    <name evidence="11" type="ORF">Sango_2163600</name>
</gene>
<organism evidence="11 12">
    <name type="scientific">Sesamum angolense</name>
    <dbReference type="NCBI Taxonomy" id="2727404"/>
    <lineage>
        <taxon>Eukaryota</taxon>
        <taxon>Viridiplantae</taxon>
        <taxon>Streptophyta</taxon>
        <taxon>Embryophyta</taxon>
        <taxon>Tracheophyta</taxon>
        <taxon>Spermatophyta</taxon>
        <taxon>Magnoliopsida</taxon>
        <taxon>eudicotyledons</taxon>
        <taxon>Gunneridae</taxon>
        <taxon>Pentapetalae</taxon>
        <taxon>asterids</taxon>
        <taxon>lamiids</taxon>
        <taxon>Lamiales</taxon>
        <taxon>Pedaliaceae</taxon>
        <taxon>Sesamum</taxon>
    </lineage>
</organism>
<dbReference type="SMART" id="SM00451">
    <property type="entry name" value="ZnF_U1"/>
    <property type="match status" value="1"/>
</dbReference>
<proteinExistence type="inferred from homology"/>
<keyword evidence="8" id="KW-0732">Signal</keyword>
<keyword evidence="5" id="KW-0690">Ribosome biogenesis</keyword>
<dbReference type="InterPro" id="IPR035513">
    <property type="entry name" value="Invertase/methylesterase_inhib"/>
</dbReference>
<dbReference type="NCBIfam" id="TIGR01614">
    <property type="entry name" value="PME_inhib"/>
    <property type="match status" value="1"/>
</dbReference>
<reference evidence="11" key="1">
    <citation type="submission" date="2020-06" db="EMBL/GenBank/DDBJ databases">
        <authorList>
            <person name="Li T."/>
            <person name="Hu X."/>
            <person name="Zhang T."/>
            <person name="Song X."/>
            <person name="Zhang H."/>
            <person name="Dai N."/>
            <person name="Sheng W."/>
            <person name="Hou X."/>
            <person name="Wei L."/>
        </authorList>
    </citation>
    <scope>NUCLEOTIDE SEQUENCE</scope>
    <source>
        <strain evidence="11">K16</strain>
        <tissue evidence="11">Leaf</tissue>
    </source>
</reference>
<dbReference type="InterPro" id="IPR037188">
    <property type="entry name" value="Sdo1/SBDS_central_sf"/>
</dbReference>
<dbReference type="InterPro" id="IPR006501">
    <property type="entry name" value="Pectinesterase_inhib_dom"/>
</dbReference>
<dbReference type="GO" id="GO:0046910">
    <property type="term" value="F:pectinesterase inhibitor activity"/>
    <property type="evidence" value="ECO:0007669"/>
    <property type="project" value="InterPro"/>
</dbReference>
<dbReference type="GO" id="GO:0008270">
    <property type="term" value="F:zinc ion binding"/>
    <property type="evidence" value="ECO:0007669"/>
    <property type="project" value="InterPro"/>
</dbReference>
<dbReference type="NCBIfam" id="TIGR00291">
    <property type="entry name" value="RNA_SBDS"/>
    <property type="match status" value="1"/>
</dbReference>
<dbReference type="PROSITE" id="PS01267">
    <property type="entry name" value="UPF0023"/>
    <property type="match status" value="1"/>
</dbReference>
<dbReference type="Pfam" id="PF09377">
    <property type="entry name" value="SBDS_domain_II"/>
    <property type="match status" value="1"/>
</dbReference>
<dbReference type="Gene3D" id="3.30.1250.10">
    <property type="entry name" value="Ribosome maturation protein SBDS, N-terminal domain"/>
    <property type="match status" value="1"/>
</dbReference>
<comment type="subunit">
    <text evidence="7">Associates with the 60S ribosomal subunit.</text>
</comment>
<evidence type="ECO:0000256" key="4">
    <source>
        <dbReference type="ARBA" id="ARBA00022490"/>
    </source>
</evidence>
<dbReference type="Gene3D" id="1.10.10.900">
    <property type="entry name" value="SBDS protein C-terminal domain, subdomain 1"/>
    <property type="match status" value="1"/>
</dbReference>
<dbReference type="SUPFAM" id="SSF101148">
    <property type="entry name" value="Plant invertase/pectin methylesterase inhibitor"/>
    <property type="match status" value="1"/>
</dbReference>
<dbReference type="FunFam" id="3.30.1250.10:FF:000001">
    <property type="entry name" value="SBDS, ribosome maturation factor"/>
    <property type="match status" value="1"/>
</dbReference>
<protein>
    <submittedName>
        <fullName evidence="11">Ribosome maturation protein SBDS</fullName>
    </submittedName>
</protein>
<dbReference type="CDD" id="cd15797">
    <property type="entry name" value="PMEI"/>
    <property type="match status" value="1"/>
</dbReference>
<feature type="domain" description="U1-type" evidence="9">
    <location>
        <begin position="457"/>
        <end position="491"/>
    </location>
</feature>
<dbReference type="GO" id="GO:0005634">
    <property type="term" value="C:nucleus"/>
    <property type="evidence" value="ECO:0007669"/>
    <property type="project" value="UniProtKB-SubCell"/>
</dbReference>
<evidence type="ECO:0000256" key="3">
    <source>
        <dbReference type="ARBA" id="ARBA00007433"/>
    </source>
</evidence>
<evidence type="ECO:0000313" key="12">
    <source>
        <dbReference type="Proteomes" id="UP001289374"/>
    </source>
</evidence>
<dbReference type="PANTHER" id="PTHR10927">
    <property type="entry name" value="RIBOSOME MATURATION PROTEIN SBDS"/>
    <property type="match status" value="1"/>
</dbReference>
<feature type="chain" id="PRO_5041905691" evidence="8">
    <location>
        <begin position="25"/>
        <end position="521"/>
    </location>
</feature>
<evidence type="ECO:0000259" key="10">
    <source>
        <dbReference type="SMART" id="SM00856"/>
    </source>
</evidence>
<dbReference type="GO" id="GO:0005737">
    <property type="term" value="C:cytoplasm"/>
    <property type="evidence" value="ECO:0007669"/>
    <property type="project" value="UniProtKB-SubCell"/>
</dbReference>
<dbReference type="SMART" id="SM00856">
    <property type="entry name" value="PMEI"/>
    <property type="match status" value="1"/>
</dbReference>
<dbReference type="InterPro" id="IPR019783">
    <property type="entry name" value="SDO1/SBDS_N"/>
</dbReference>
<dbReference type="PROSITE" id="PS51257">
    <property type="entry name" value="PROKAR_LIPOPROTEIN"/>
    <property type="match status" value="1"/>
</dbReference>
<dbReference type="SUPFAM" id="SSF57667">
    <property type="entry name" value="beta-beta-alpha zinc fingers"/>
    <property type="match status" value="1"/>
</dbReference>
<dbReference type="FunFam" id="1.10.10.900:FF:000001">
    <property type="entry name" value="SBDS, ribosome maturation factor"/>
    <property type="match status" value="1"/>
</dbReference>
<dbReference type="InterPro" id="IPR018978">
    <property type="entry name" value="SDO1/SBDS_central"/>
</dbReference>
<dbReference type="Pfam" id="PF01172">
    <property type="entry name" value="SBDS_N"/>
    <property type="match status" value="1"/>
</dbReference>
<keyword evidence="4" id="KW-0963">Cytoplasm</keyword>
<comment type="caution">
    <text evidence="11">The sequence shown here is derived from an EMBL/GenBank/DDBJ whole genome shotgun (WGS) entry which is preliminary data.</text>
</comment>
<sequence length="521" mass="59413">MNKFSCFHLLSLFITSHLFSLSSCNSTQDLINQICRQTSDFGYCNDILNRNLPSPSTDLIGITKLTIVLTLSSAKDTKIYLENAEAAEKNATRRQLYAGCADDYNQVELKMFGATYDVDRGDYRGMVENLKACSRPVILCQNALGGLVYENHRTHRRHLQEPPYRGREMSKTLVQPIGQKRLTNVAVVRLKKHGNRFEIACYKNKVLSWRSRVEKDLDEVLQSHTVYSNVSKGVLAKSKDLLAAFGTDDQTKICLEILEKGELQVAGKERESQLSNQFRDIATIVMQKTINPETQRPYTISMIERLMHDIHFAVDPHSSSKKQALEVIRELQKHFPIRRSPMRLRLTIPEENISPLLDKINGWNSTIISRDESGSQRSIWLDIVSLYPFLPWNLQGRLDILAVNVHLDSDTHVDNYDDLEDEPLSMQKDSVGPVSELSEKLQKQAISAKDGSSQGEGKQQKCSTCDAFVGDAKEYREHFKSEWHKHNLRRKTRQLLSLTAEECMADLELGDSRADLKDYSF</sequence>
<keyword evidence="12" id="KW-1185">Reference proteome</keyword>
<dbReference type="EMBL" id="JACGWL010000012">
    <property type="protein sequence ID" value="KAK4391003.1"/>
    <property type="molecule type" value="Genomic_DNA"/>
</dbReference>
<reference evidence="11" key="2">
    <citation type="journal article" date="2024" name="Plant">
        <title>Genomic evolution and insights into agronomic trait innovations of Sesamum species.</title>
        <authorList>
            <person name="Miao H."/>
            <person name="Wang L."/>
            <person name="Qu L."/>
            <person name="Liu H."/>
            <person name="Sun Y."/>
            <person name="Le M."/>
            <person name="Wang Q."/>
            <person name="Wei S."/>
            <person name="Zheng Y."/>
            <person name="Lin W."/>
            <person name="Duan Y."/>
            <person name="Cao H."/>
            <person name="Xiong S."/>
            <person name="Wang X."/>
            <person name="Wei L."/>
            <person name="Li C."/>
            <person name="Ma Q."/>
            <person name="Ju M."/>
            <person name="Zhao R."/>
            <person name="Li G."/>
            <person name="Mu C."/>
            <person name="Tian Q."/>
            <person name="Mei H."/>
            <person name="Zhang T."/>
            <person name="Gao T."/>
            <person name="Zhang H."/>
        </authorList>
    </citation>
    <scope>NUCLEOTIDE SEQUENCE</scope>
    <source>
        <strain evidence="11">K16</strain>
    </source>
</reference>
<dbReference type="InterPro" id="IPR036236">
    <property type="entry name" value="Znf_C2H2_sf"/>
</dbReference>
<dbReference type="InterPro" id="IPR036786">
    <property type="entry name" value="Ribosome_mat_SBDS_N_sf"/>
</dbReference>
<dbReference type="InterPro" id="IPR039100">
    <property type="entry name" value="Sdo1/SBDS-like"/>
</dbReference>
<dbReference type="PANTHER" id="PTHR10927:SF1">
    <property type="entry name" value="RIBOSOME MATURATION PROTEIN SBDS"/>
    <property type="match status" value="1"/>
</dbReference>
<keyword evidence="6" id="KW-0539">Nucleus</keyword>
<dbReference type="Proteomes" id="UP001289374">
    <property type="component" value="Unassembled WGS sequence"/>
</dbReference>
<dbReference type="GO" id="GO:0003676">
    <property type="term" value="F:nucleic acid binding"/>
    <property type="evidence" value="ECO:0007669"/>
    <property type="project" value="InterPro"/>
</dbReference>
<accession>A0AAE1WCT5</accession>